<evidence type="ECO:0000256" key="3">
    <source>
        <dbReference type="ARBA" id="ARBA00037224"/>
    </source>
</evidence>
<dbReference type="Gene3D" id="2.120.10.80">
    <property type="entry name" value="Kelch-type beta propeller"/>
    <property type="match status" value="2"/>
</dbReference>
<dbReference type="PANTHER" id="PTHR46647">
    <property type="entry name" value="RAB9 EFFECTOR PROTEIN WITH KELCH MOTIFS"/>
    <property type="match status" value="1"/>
</dbReference>
<dbReference type="SUPFAM" id="SSF117281">
    <property type="entry name" value="Kelch motif"/>
    <property type="match status" value="2"/>
</dbReference>
<feature type="compositionally biased region" description="Acidic residues" evidence="5">
    <location>
        <begin position="172"/>
        <end position="189"/>
    </location>
</feature>
<dbReference type="InterPro" id="IPR052124">
    <property type="entry name" value="Rab9_kelch_effector"/>
</dbReference>
<comment type="caution">
    <text evidence="6">The sequence shown here is derived from an EMBL/GenBank/DDBJ whole genome shotgun (WGS) entry which is preliminary data.</text>
</comment>
<dbReference type="PANTHER" id="PTHR46647:SF1">
    <property type="entry name" value="RAB9 EFFECTOR PROTEIN WITH KELCH MOTIFS"/>
    <property type="match status" value="1"/>
</dbReference>
<sequence>MCSVEKMLNGADENQEKKITILVKKVVNDPSSISSFPYSGREGQVACSVANKVYIFGGVEQGQGEEPKETNELITFDIVSSKWSQPQVTGTIPPPRSASSLVAVGTNIYLFGGLSHMSGWFDDIFVFDTLTNSWSILDADGIKPRARDKLQAVAIDTNIYYFGGFGPKSDEAEAADLEGNDDDEDDDDIPEAHDQDGAEFGWFNDLYVLDTVSCRWSQPMQMNLGVPTQRAAHSMCAINRHLIIFGGRDIEERQNDLHIFNVDTRKWLTDLTVTGQVPAPRSFHSMTAIGDKAVLFGGRGRNDQHFDSFDVFDFAKKQWLPVAIEGDKPAARGQHCTVTVGDYIFLFGGSGNFSPETMQCQTFYTDAFFIKTDNFSSSAQSNGLSAGSGDC</sequence>
<evidence type="ECO:0000256" key="5">
    <source>
        <dbReference type="SAM" id="MobiDB-lite"/>
    </source>
</evidence>
<dbReference type="AlphaFoldDB" id="A0AAV2IC36"/>
<gene>
    <name evidence="6" type="ORF">GSLYS_00017981001</name>
</gene>
<keyword evidence="1" id="KW-0880">Kelch repeat</keyword>
<keyword evidence="2" id="KW-0677">Repeat</keyword>
<reference evidence="6 7" key="1">
    <citation type="submission" date="2024-04" db="EMBL/GenBank/DDBJ databases">
        <authorList>
            <consortium name="Genoscope - CEA"/>
            <person name="William W."/>
        </authorList>
    </citation>
    <scope>NUCLEOTIDE SEQUENCE [LARGE SCALE GENOMIC DNA]</scope>
</reference>
<evidence type="ECO:0000256" key="2">
    <source>
        <dbReference type="ARBA" id="ARBA00022737"/>
    </source>
</evidence>
<evidence type="ECO:0000313" key="6">
    <source>
        <dbReference type="EMBL" id="CAL1544468.1"/>
    </source>
</evidence>
<evidence type="ECO:0000256" key="4">
    <source>
        <dbReference type="ARBA" id="ARBA00039295"/>
    </source>
</evidence>
<dbReference type="InterPro" id="IPR015915">
    <property type="entry name" value="Kelch-typ_b-propeller"/>
</dbReference>
<keyword evidence="7" id="KW-1185">Reference proteome</keyword>
<feature type="region of interest" description="Disordered" evidence="5">
    <location>
        <begin position="172"/>
        <end position="196"/>
    </location>
</feature>
<protein>
    <recommendedName>
        <fullName evidence="4">Rab9 effector protein with kelch motifs</fullName>
    </recommendedName>
</protein>
<evidence type="ECO:0000256" key="1">
    <source>
        <dbReference type="ARBA" id="ARBA00022441"/>
    </source>
</evidence>
<dbReference type="Proteomes" id="UP001497497">
    <property type="component" value="Unassembled WGS sequence"/>
</dbReference>
<organism evidence="6 7">
    <name type="scientific">Lymnaea stagnalis</name>
    <name type="common">Great pond snail</name>
    <name type="synonym">Helix stagnalis</name>
    <dbReference type="NCBI Taxonomy" id="6523"/>
    <lineage>
        <taxon>Eukaryota</taxon>
        <taxon>Metazoa</taxon>
        <taxon>Spiralia</taxon>
        <taxon>Lophotrochozoa</taxon>
        <taxon>Mollusca</taxon>
        <taxon>Gastropoda</taxon>
        <taxon>Heterobranchia</taxon>
        <taxon>Euthyneura</taxon>
        <taxon>Panpulmonata</taxon>
        <taxon>Hygrophila</taxon>
        <taxon>Lymnaeoidea</taxon>
        <taxon>Lymnaeidae</taxon>
        <taxon>Lymnaea</taxon>
    </lineage>
</organism>
<proteinExistence type="predicted"/>
<name>A0AAV2IC36_LYMST</name>
<dbReference type="EMBL" id="CAXITT010000624">
    <property type="protein sequence ID" value="CAL1544468.1"/>
    <property type="molecule type" value="Genomic_DNA"/>
</dbReference>
<comment type="function">
    <text evidence="3">Rab9 effector required for endosome to trans-Golgi network (TGN) transport.</text>
</comment>
<accession>A0AAV2IC36</accession>
<dbReference type="Pfam" id="PF24681">
    <property type="entry name" value="Kelch_KLHDC2_KLHL20_DRC7"/>
    <property type="match status" value="2"/>
</dbReference>
<evidence type="ECO:0000313" key="7">
    <source>
        <dbReference type="Proteomes" id="UP001497497"/>
    </source>
</evidence>